<dbReference type="Pfam" id="PF06779">
    <property type="entry name" value="MFS_4"/>
    <property type="match status" value="1"/>
</dbReference>
<feature type="transmembrane region" description="Helical" evidence="5">
    <location>
        <begin position="326"/>
        <end position="345"/>
    </location>
</feature>
<evidence type="ECO:0000256" key="5">
    <source>
        <dbReference type="SAM" id="Phobius"/>
    </source>
</evidence>
<feature type="transmembrane region" description="Helical" evidence="5">
    <location>
        <begin position="268"/>
        <end position="286"/>
    </location>
</feature>
<evidence type="ECO:0000259" key="6">
    <source>
        <dbReference type="PROSITE" id="PS50850"/>
    </source>
</evidence>
<dbReference type="InterPro" id="IPR036259">
    <property type="entry name" value="MFS_trans_sf"/>
</dbReference>
<evidence type="ECO:0000256" key="2">
    <source>
        <dbReference type="ARBA" id="ARBA00022692"/>
    </source>
</evidence>
<dbReference type="EMBL" id="JACHJP010000002">
    <property type="protein sequence ID" value="MBB4914961.1"/>
    <property type="molecule type" value="Genomic_DNA"/>
</dbReference>
<comment type="subcellular location">
    <subcellularLocation>
        <location evidence="1">Cell membrane</location>
        <topology evidence="1">Multi-pass membrane protein</topology>
    </subcellularLocation>
</comment>
<reference evidence="7 8" key="1">
    <citation type="submission" date="2020-08" db="EMBL/GenBank/DDBJ databases">
        <title>Genomic Encyclopedia of Type Strains, Phase III (KMG-III): the genomes of soil and plant-associated and newly described type strains.</title>
        <authorList>
            <person name="Whitman W."/>
        </authorList>
    </citation>
    <scope>NUCLEOTIDE SEQUENCE [LARGE SCALE GENOMIC DNA]</scope>
    <source>
        <strain evidence="7 8">CECT 8840</strain>
    </source>
</reference>
<dbReference type="Proteomes" id="UP000552644">
    <property type="component" value="Unassembled WGS sequence"/>
</dbReference>
<name>A0A7W7QJY5_9ACTN</name>
<keyword evidence="8" id="KW-1185">Reference proteome</keyword>
<dbReference type="PROSITE" id="PS50850">
    <property type="entry name" value="MFS"/>
    <property type="match status" value="1"/>
</dbReference>
<dbReference type="SUPFAM" id="SSF103473">
    <property type="entry name" value="MFS general substrate transporter"/>
    <property type="match status" value="1"/>
</dbReference>
<feature type="transmembrane region" description="Helical" evidence="5">
    <location>
        <begin position="239"/>
        <end position="256"/>
    </location>
</feature>
<evidence type="ECO:0000313" key="7">
    <source>
        <dbReference type="EMBL" id="MBB4914961.1"/>
    </source>
</evidence>
<evidence type="ECO:0000256" key="1">
    <source>
        <dbReference type="ARBA" id="ARBA00004651"/>
    </source>
</evidence>
<feature type="transmembrane region" description="Helical" evidence="5">
    <location>
        <begin position="203"/>
        <end position="227"/>
    </location>
</feature>
<dbReference type="Gene3D" id="1.20.1250.20">
    <property type="entry name" value="MFS general substrate transporter like domains"/>
    <property type="match status" value="1"/>
</dbReference>
<evidence type="ECO:0000313" key="8">
    <source>
        <dbReference type="Proteomes" id="UP000552644"/>
    </source>
</evidence>
<dbReference type="PANTHER" id="PTHR23537:SF1">
    <property type="entry name" value="SUGAR TRANSPORTER"/>
    <property type="match status" value="1"/>
</dbReference>
<accession>A0A7W7QJY5</accession>
<feature type="transmembrane region" description="Helical" evidence="5">
    <location>
        <begin position="137"/>
        <end position="158"/>
    </location>
</feature>
<feature type="transmembrane region" description="Helical" evidence="5">
    <location>
        <begin position="77"/>
        <end position="95"/>
    </location>
</feature>
<protein>
    <submittedName>
        <fullName evidence="7">Putative MFS family arabinose efflux permease</fullName>
    </submittedName>
</protein>
<feature type="transmembrane region" description="Helical" evidence="5">
    <location>
        <begin position="53"/>
        <end position="70"/>
    </location>
</feature>
<keyword evidence="4 5" id="KW-0472">Membrane</keyword>
<feature type="transmembrane region" description="Helical" evidence="5">
    <location>
        <begin position="164"/>
        <end position="183"/>
    </location>
</feature>
<keyword evidence="3 5" id="KW-1133">Transmembrane helix</keyword>
<organism evidence="7 8">
    <name type="scientific">Streptosporangium saharense</name>
    <dbReference type="NCBI Taxonomy" id="1706840"/>
    <lineage>
        <taxon>Bacteria</taxon>
        <taxon>Bacillati</taxon>
        <taxon>Actinomycetota</taxon>
        <taxon>Actinomycetes</taxon>
        <taxon>Streptosporangiales</taxon>
        <taxon>Streptosporangiaceae</taxon>
        <taxon>Streptosporangium</taxon>
    </lineage>
</organism>
<feature type="domain" description="Major facilitator superfamily (MFS) profile" evidence="6">
    <location>
        <begin position="1"/>
        <end position="392"/>
    </location>
</feature>
<feature type="transmembrane region" description="Helical" evidence="5">
    <location>
        <begin position="292"/>
        <end position="314"/>
    </location>
</feature>
<gene>
    <name evidence="7" type="ORF">FHS44_002046</name>
</gene>
<dbReference type="AlphaFoldDB" id="A0A7W7QJY5"/>
<feature type="transmembrane region" description="Helical" evidence="5">
    <location>
        <begin position="357"/>
        <end position="376"/>
    </location>
</feature>
<dbReference type="RefSeq" id="WP_184713690.1">
    <property type="nucleotide sequence ID" value="NZ_JACHJP010000002.1"/>
</dbReference>
<evidence type="ECO:0000256" key="4">
    <source>
        <dbReference type="ARBA" id="ARBA00023136"/>
    </source>
</evidence>
<dbReference type="PANTHER" id="PTHR23537">
    <property type="match status" value="1"/>
</dbReference>
<evidence type="ECO:0000256" key="3">
    <source>
        <dbReference type="ARBA" id="ARBA00022989"/>
    </source>
</evidence>
<dbReference type="InterPro" id="IPR020846">
    <property type="entry name" value="MFS_dom"/>
</dbReference>
<feature type="transmembrane region" description="Helical" evidence="5">
    <location>
        <begin position="12"/>
        <end position="33"/>
    </location>
</feature>
<proteinExistence type="predicted"/>
<sequence length="392" mass="39314">MPFAPGHPTWQAARLALGTASALGLARFAYGLLLPAMRADLHWSLGEAGAMNTANGLGYLLGALVTAAVVRRFGTATTFRWGMVLVAVALAATAVSESYPALLAARTVAGAAGAAVFVTGGVIASRLAARAASGAPVTVYFAGAGLGIAVSGVTIPLVADHWRLAWAGLGLAAAVAALVSWTAANVSGKEPPTETGRARVRPLLGVAVAYLLFATGYITYITFLSAYLAEHHASTGQVVLTWAALGLAVVAAPALWSRPTATWPGTRALAVLLGALACGAALPLVAPAPPVILVSAVVYGATFMGVPAAVTTLIRSATPPDGWTATLSAFTIVFAAGQTVGPWLAGLVADHTSTGATVAWTATLCAAAALIAMASGQGPRSAAANRHRRQPG</sequence>
<feature type="transmembrane region" description="Helical" evidence="5">
    <location>
        <begin position="101"/>
        <end position="125"/>
    </location>
</feature>
<keyword evidence="2 5" id="KW-0812">Transmembrane</keyword>
<dbReference type="GO" id="GO:0005886">
    <property type="term" value="C:plasma membrane"/>
    <property type="evidence" value="ECO:0007669"/>
    <property type="project" value="UniProtKB-SubCell"/>
</dbReference>
<dbReference type="InterPro" id="IPR010645">
    <property type="entry name" value="MFS_4"/>
</dbReference>
<comment type="caution">
    <text evidence="7">The sequence shown here is derived from an EMBL/GenBank/DDBJ whole genome shotgun (WGS) entry which is preliminary data.</text>
</comment>
<dbReference type="GO" id="GO:0022857">
    <property type="term" value="F:transmembrane transporter activity"/>
    <property type="evidence" value="ECO:0007669"/>
    <property type="project" value="InterPro"/>
</dbReference>